<proteinExistence type="predicted"/>
<gene>
    <name evidence="1" type="ORF">F1559_004502</name>
</gene>
<dbReference type="AlphaFoldDB" id="A0A7J7IN84"/>
<organism evidence="1 2">
    <name type="scientific">Cyanidiococcus yangmingshanensis</name>
    <dbReference type="NCBI Taxonomy" id="2690220"/>
    <lineage>
        <taxon>Eukaryota</taxon>
        <taxon>Rhodophyta</taxon>
        <taxon>Bangiophyceae</taxon>
        <taxon>Cyanidiales</taxon>
        <taxon>Cyanidiaceae</taxon>
        <taxon>Cyanidiococcus</taxon>
    </lineage>
</organism>
<keyword evidence="2" id="KW-1185">Reference proteome</keyword>
<comment type="caution">
    <text evidence="1">The sequence shown here is derived from an EMBL/GenBank/DDBJ whole genome shotgun (WGS) entry which is preliminary data.</text>
</comment>
<sequence>MSSAEGSKSVSAEPLEWLETLLDKVLGEELGLEAPADNGGRAHALSTCHNVSVWRRLVPAALQRIAESAQLVATTSAAQQHLATATELHALNEYRCRQSQVNQVQHLLQDAVQQLYLADSFAPPSERLVQQVRALSKRLPGLDLYTDQNEQGLVLTLSSTTILIDVVVATGQVHVRYVNEHGAELDDPYAERDICDCLARGDIEGLTSRLQVLLQLEQLANEPTLQAHVHPRSCLIHWNDALSAKVTSAATVTLVEFEQCSPPLAFVRLTDGLSFIYDVQPLAYFVPEWSEATLEQVWHARVVRKAFLRLEEVVEEQGDSTATRLRPVLHLAEAMPLTASDWSRVRPLEAKESKRAAKGGRATNNAMVDAPSATLWSLVCHRWQRSTTDTERKGFVEKGFNKAVRHATSSDASQPSLSSMLERQVLVHQARLPPCISGESAPALWIQRIPLRDPEEVFRIAAVLRSRCILLDLMKSLLPHIIHPATDEPNENASAHGSMVQETAVEPSALLSSTVLQSVKETQSVVLMPKTASSCWKVHQHDLDGASVLILEQDGARGPSSGSEELAETVHAPAEHPRAFNESFSDYKRIEIELSNEGRIQVRTDGIENCLLATMLQTSRDLVASLAALETSRLGSQSGE</sequence>
<protein>
    <submittedName>
        <fullName evidence="1">Uncharacterized protein</fullName>
    </submittedName>
</protein>
<dbReference type="OrthoDB" id="10528821at2759"/>
<accession>A0A7J7IN84</accession>
<name>A0A7J7IN84_9RHOD</name>
<dbReference type="Proteomes" id="UP000530660">
    <property type="component" value="Unassembled WGS sequence"/>
</dbReference>
<evidence type="ECO:0000313" key="1">
    <source>
        <dbReference type="EMBL" id="KAF6004583.1"/>
    </source>
</evidence>
<dbReference type="EMBL" id="VWRR01000003">
    <property type="protein sequence ID" value="KAF6004583.1"/>
    <property type="molecule type" value="Genomic_DNA"/>
</dbReference>
<reference evidence="1 2" key="1">
    <citation type="journal article" date="2020" name="J. Phycol.">
        <title>Comparative genome analysis reveals Cyanidiococcus gen. nov., a new extremophilic red algal genus sister to Cyanidioschyzon (Cyanidioschyzonaceae, Rhodophyta).</title>
        <authorList>
            <person name="Liu S.-L."/>
            <person name="Chiang Y.-R."/>
            <person name="Yoon H.S."/>
            <person name="Fu H.-Y."/>
        </authorList>
    </citation>
    <scope>NUCLEOTIDE SEQUENCE [LARGE SCALE GENOMIC DNA]</scope>
    <source>
        <strain evidence="1 2">THAL066</strain>
    </source>
</reference>
<evidence type="ECO:0000313" key="2">
    <source>
        <dbReference type="Proteomes" id="UP000530660"/>
    </source>
</evidence>